<dbReference type="EMBL" id="SPMY01000033">
    <property type="protein sequence ID" value="NMQ28461.1"/>
    <property type="molecule type" value="Genomic_DNA"/>
</dbReference>
<gene>
    <name evidence="1" type="ORF">E4Q23_12280</name>
</gene>
<dbReference type="Gene3D" id="3.30.420.10">
    <property type="entry name" value="Ribonuclease H-like superfamily/Ribonuclease H"/>
    <property type="match status" value="1"/>
</dbReference>
<comment type="caution">
    <text evidence="1">The sequence shown here is derived from an EMBL/GenBank/DDBJ whole genome shotgun (WGS) entry which is preliminary data.</text>
</comment>
<sequence length="169" mass="17815">MSHHPTTQPAASVAALPGAKLALDLGQHTGWALAYPRGPITSGTETFKAGRFEGGGMPLLRFAAWLDELHAKAGPLTAVVFEEVRAHRGTAAAHTYGAFLGQLTAWCEHHQVPYQGVPVGTIKKHATGRGNAGKDEVIAAMRAKGFYPADDNEADALALLQWALKGGAR</sequence>
<accession>A0ABX1TYQ7</accession>
<dbReference type="InterPro" id="IPR012337">
    <property type="entry name" value="RNaseH-like_sf"/>
</dbReference>
<name>A0ABX1TYQ7_9PROT</name>
<dbReference type="SUPFAM" id="SSF53098">
    <property type="entry name" value="Ribonuclease H-like"/>
    <property type="match status" value="1"/>
</dbReference>
<reference evidence="1 2" key="1">
    <citation type="submission" date="2019-03" db="EMBL/GenBank/DDBJ databases">
        <title>Metabolic reconstructions from genomes of highly enriched 'Candidatus Accumulibacter' and 'Candidatus Competibacter' bioreactor populations.</title>
        <authorList>
            <person name="Annavajhala M.K."/>
            <person name="Welles L."/>
            <person name="Abbas B."/>
            <person name="Sorokin D."/>
            <person name="Park H."/>
            <person name="Van Loosdrecht M."/>
            <person name="Chandran K."/>
        </authorList>
    </citation>
    <scope>NUCLEOTIDE SEQUENCE [LARGE SCALE GENOMIC DNA]</scope>
    <source>
        <strain evidence="1 2">SBR_S</strain>
    </source>
</reference>
<organism evidence="1 2">
    <name type="scientific">Candidatus Accumulibacter phosphatis</name>
    <dbReference type="NCBI Taxonomy" id="327160"/>
    <lineage>
        <taxon>Bacteria</taxon>
        <taxon>Pseudomonadati</taxon>
        <taxon>Pseudomonadota</taxon>
        <taxon>Betaproteobacteria</taxon>
        <taxon>Candidatus Accumulibacter</taxon>
    </lineage>
</organism>
<keyword evidence="2" id="KW-1185">Reference proteome</keyword>
<dbReference type="RefSeq" id="WP_169066919.1">
    <property type="nucleotide sequence ID" value="NZ_SPMY01000033.1"/>
</dbReference>
<protein>
    <recommendedName>
        <fullName evidence="3">Holliday junction resolvasome RuvABC endonuclease subunit</fullName>
    </recommendedName>
</protein>
<dbReference type="Proteomes" id="UP000749010">
    <property type="component" value="Unassembled WGS sequence"/>
</dbReference>
<dbReference type="InterPro" id="IPR036397">
    <property type="entry name" value="RNaseH_sf"/>
</dbReference>
<evidence type="ECO:0008006" key="3">
    <source>
        <dbReference type="Google" id="ProtNLM"/>
    </source>
</evidence>
<evidence type="ECO:0000313" key="1">
    <source>
        <dbReference type="EMBL" id="NMQ28461.1"/>
    </source>
</evidence>
<proteinExistence type="predicted"/>
<evidence type="ECO:0000313" key="2">
    <source>
        <dbReference type="Proteomes" id="UP000749010"/>
    </source>
</evidence>